<keyword evidence="7" id="KW-1185">Reference proteome</keyword>
<dbReference type="InterPro" id="IPR000330">
    <property type="entry name" value="SNF2_N"/>
</dbReference>
<dbReference type="GO" id="GO:0016787">
    <property type="term" value="F:hydrolase activity"/>
    <property type="evidence" value="ECO:0007669"/>
    <property type="project" value="UniProtKB-KW"/>
</dbReference>
<feature type="compositionally biased region" description="Polar residues" evidence="4">
    <location>
        <begin position="234"/>
        <end position="243"/>
    </location>
</feature>
<dbReference type="SMART" id="SM00490">
    <property type="entry name" value="HELICc"/>
    <property type="match status" value="1"/>
</dbReference>
<dbReference type="GeneID" id="18763184"/>
<dbReference type="AlphaFoldDB" id="K1X0Z3"/>
<evidence type="ECO:0000256" key="2">
    <source>
        <dbReference type="ARBA" id="ARBA00022801"/>
    </source>
</evidence>
<protein>
    <submittedName>
        <fullName evidence="6">SNF2 family N-terminal domain protein</fullName>
    </submittedName>
</protein>
<sequence length="1098" mass="122930">MAVRLNVMGDDRDGTGMILLYEFLIPMKDPAHPSSYSFDLFVARFERKLGEIMKKPGYETEISHGKLGYFTAKKDYEKVWDQESFEVAVNHMYIHRGASEEMSFMYQPEYPAQREERLATGAVQAGFKLPGISSGRAAATGPAAEYFKLPTLPGKALLAGSTTVRSSSLPVAGLGSAEGSYKPEKLNGTMAVGAATDVEKDIEFARLEELEKNDTVASSPVSPFTIRPPRKSSLPAQDSSAAEENSAVVKIPTNSSSGRLSRSSGSIKSAVKKVVGIVARKEPETREEMQRRFKTLYTEVGKTSYTRGGDEGALSPEDVQKFEKADHTVVEGEAEAEPEKTEDEDDEDDDISNEDRIVTRLQELQNIGELGQLRDPKDTAGTLTRWTECCAMFRIDPSETKMGEVVRIVGLKTPLYQYQAFGVYWQMVTSRDVGGGFVADDMGLGKTMSFLAYVVVERQLAVLWRDVLKSRVAKDGRHLLSGESGSCPTSPKRGWITCPCSSSSPTSKLNLKVGLRMACVPQALVGQWWAQWKTHVDTSDNVLGMKIVVDHPALCNDFKTLAEDRVNSCEQSQARGRMEATKAIKNAKKNDVSKEHQEGILFLTTKENYPKSMKAYFESPGFVHDPKVEGGWKTGTRCSLIFGIAMIDESHEEYFKNKGRAGILANLPRQNNAVRPFVWGYSGTPISQTPRGIEGVLWAIEKHSKTVNPAFEWKKLDEICKAYDHQLKSHTRDDAAVAQILADFKPFLERLMLRRTAETRWFGHTIMKLPPHIHADVRLGPNETFTHLIPSLEMSFDHERAELLESLQARWEGFPDLRRSNIKPTRLAFNTETRTLWRSRILATFPYLYKLMTGTEDRLDLSVKELQAFQARKESNPYRKYIKQIVEGSPKCLWLYDFMTKLSQQVDVNNNPHKLVIMTSFPQVAYILKLFIAKYFPEYKDLVGVLAGRMKGSEKSEILRAFTDANSKSRGTAKPSRSVQILVGLTQVVGVGLQLQKACHVVLMEPDYDFVRELQAYARVHRIGQKNPLSRSFRLITDDDASPVERAILLRQLARNELVGREVRAEEVARIEEYSTRGARLDEEGVVAGAPVPTLAPA</sequence>
<dbReference type="CDD" id="cd18793">
    <property type="entry name" value="SF2_C_SNF"/>
    <property type="match status" value="1"/>
</dbReference>
<dbReference type="PROSITE" id="PS51194">
    <property type="entry name" value="HELICASE_CTER"/>
    <property type="match status" value="1"/>
</dbReference>
<dbReference type="Pfam" id="PF00271">
    <property type="entry name" value="Helicase_C"/>
    <property type="match status" value="1"/>
</dbReference>
<dbReference type="HOGENOM" id="CLU_283567_0_0_1"/>
<dbReference type="SUPFAM" id="SSF52540">
    <property type="entry name" value="P-loop containing nucleoside triphosphate hydrolases"/>
    <property type="match status" value="2"/>
</dbReference>
<feature type="compositionally biased region" description="Low complexity" evidence="4">
    <location>
        <begin position="255"/>
        <end position="265"/>
    </location>
</feature>
<dbReference type="Pfam" id="PF00176">
    <property type="entry name" value="SNF2-rel_dom"/>
    <property type="match status" value="1"/>
</dbReference>
<dbReference type="InterPro" id="IPR027417">
    <property type="entry name" value="P-loop_NTPase"/>
</dbReference>
<evidence type="ECO:0000256" key="1">
    <source>
        <dbReference type="ARBA" id="ARBA00022741"/>
    </source>
</evidence>
<keyword evidence="2" id="KW-0378">Hydrolase</keyword>
<dbReference type="KEGG" id="mbe:MBM_07249"/>
<organism evidence="6 7">
    <name type="scientific">Marssonina brunnea f. sp. multigermtubi (strain MB_m1)</name>
    <name type="common">Marssonina leaf spot fungus</name>
    <dbReference type="NCBI Taxonomy" id="1072389"/>
    <lineage>
        <taxon>Eukaryota</taxon>
        <taxon>Fungi</taxon>
        <taxon>Dikarya</taxon>
        <taxon>Ascomycota</taxon>
        <taxon>Pezizomycotina</taxon>
        <taxon>Leotiomycetes</taxon>
        <taxon>Helotiales</taxon>
        <taxon>Drepanopezizaceae</taxon>
        <taxon>Drepanopeziza</taxon>
    </lineage>
</organism>
<evidence type="ECO:0000313" key="6">
    <source>
        <dbReference type="EMBL" id="EKD14528.1"/>
    </source>
</evidence>
<dbReference type="Gene3D" id="3.40.50.300">
    <property type="entry name" value="P-loop containing nucleotide triphosphate hydrolases"/>
    <property type="match status" value="2"/>
</dbReference>
<dbReference type="STRING" id="1072389.K1X0Z3"/>
<feature type="compositionally biased region" description="Acidic residues" evidence="4">
    <location>
        <begin position="332"/>
        <end position="351"/>
    </location>
</feature>
<dbReference type="EMBL" id="JH921445">
    <property type="protein sequence ID" value="EKD14528.1"/>
    <property type="molecule type" value="Genomic_DNA"/>
</dbReference>
<feature type="region of interest" description="Disordered" evidence="4">
    <location>
        <begin position="215"/>
        <end position="265"/>
    </location>
</feature>
<dbReference type="eggNOG" id="KOG0386">
    <property type="taxonomic scope" value="Eukaryota"/>
</dbReference>
<dbReference type="Proteomes" id="UP000006753">
    <property type="component" value="Unassembled WGS sequence"/>
</dbReference>
<gene>
    <name evidence="6" type="ORF">MBM_07249</name>
</gene>
<accession>K1X0Z3</accession>
<evidence type="ECO:0000256" key="3">
    <source>
        <dbReference type="ARBA" id="ARBA00022840"/>
    </source>
</evidence>
<dbReference type="GO" id="GO:0005524">
    <property type="term" value="F:ATP binding"/>
    <property type="evidence" value="ECO:0007669"/>
    <property type="project" value="InterPro"/>
</dbReference>
<dbReference type="InParanoid" id="K1X0Z3"/>
<evidence type="ECO:0000313" key="7">
    <source>
        <dbReference type="Proteomes" id="UP000006753"/>
    </source>
</evidence>
<dbReference type="InterPro" id="IPR049730">
    <property type="entry name" value="SNF2/RAD54-like_C"/>
</dbReference>
<evidence type="ECO:0000256" key="4">
    <source>
        <dbReference type="SAM" id="MobiDB-lite"/>
    </source>
</evidence>
<name>K1X0Z3_MARBU</name>
<dbReference type="PANTHER" id="PTHR10799">
    <property type="entry name" value="SNF2/RAD54 HELICASE FAMILY"/>
    <property type="match status" value="1"/>
</dbReference>
<reference evidence="6 7" key="1">
    <citation type="journal article" date="2012" name="BMC Genomics">
        <title>Sequencing the genome of Marssonina brunnea reveals fungus-poplar co-evolution.</title>
        <authorList>
            <person name="Zhu S."/>
            <person name="Cao Y.-Z."/>
            <person name="Jiang C."/>
            <person name="Tan B.-Y."/>
            <person name="Wang Z."/>
            <person name="Feng S."/>
            <person name="Zhang L."/>
            <person name="Su X.-H."/>
            <person name="Brejova B."/>
            <person name="Vinar T."/>
            <person name="Xu M."/>
            <person name="Wang M.-X."/>
            <person name="Zhang S.-G."/>
            <person name="Huang M.-R."/>
            <person name="Wu R."/>
            <person name="Zhou Y."/>
        </authorList>
    </citation>
    <scope>NUCLEOTIDE SEQUENCE [LARGE SCALE GENOMIC DNA]</scope>
    <source>
        <strain evidence="6 7">MB_m1</strain>
    </source>
</reference>
<keyword evidence="3" id="KW-0067">ATP-binding</keyword>
<dbReference type="InterPro" id="IPR001650">
    <property type="entry name" value="Helicase_C-like"/>
</dbReference>
<dbReference type="OMA" id="AMIDESH"/>
<evidence type="ECO:0000259" key="5">
    <source>
        <dbReference type="PROSITE" id="PS51194"/>
    </source>
</evidence>
<dbReference type="OrthoDB" id="4161342at2759"/>
<proteinExistence type="predicted"/>
<feature type="domain" description="Helicase C-terminal" evidence="5">
    <location>
        <begin position="894"/>
        <end position="1069"/>
    </location>
</feature>
<feature type="region of interest" description="Disordered" evidence="4">
    <location>
        <begin position="326"/>
        <end position="351"/>
    </location>
</feature>
<keyword evidence="1" id="KW-0547">Nucleotide-binding</keyword>